<dbReference type="GO" id="GO:0022857">
    <property type="term" value="F:transmembrane transporter activity"/>
    <property type="evidence" value="ECO:0007669"/>
    <property type="project" value="InterPro"/>
</dbReference>
<feature type="transmembrane region" description="Helical" evidence="6">
    <location>
        <begin position="260"/>
        <end position="282"/>
    </location>
</feature>
<dbReference type="InterPro" id="IPR020846">
    <property type="entry name" value="MFS_dom"/>
</dbReference>
<feature type="transmembrane region" description="Helical" evidence="6">
    <location>
        <begin position="367"/>
        <end position="392"/>
    </location>
</feature>
<dbReference type="PROSITE" id="PS50850">
    <property type="entry name" value="MFS"/>
    <property type="match status" value="1"/>
</dbReference>
<dbReference type="PROSITE" id="PS00216">
    <property type="entry name" value="SUGAR_TRANSPORT_1"/>
    <property type="match status" value="1"/>
</dbReference>
<dbReference type="Gene3D" id="1.20.1250.20">
    <property type="entry name" value="MFS general substrate transporter like domains"/>
    <property type="match status" value="1"/>
</dbReference>
<sequence>MSHSQDFLVGWDENDPANPRNFSLARRWLIVVLVSMGSLCVTCTSSIYTTTYAQITERFHISQIVATLGLSFFIWGLGCGPLVLGPLSEFYGRRPIYILSLLFFLIWLIPCAVAQNVQTLIIGRFFSGLAGSAFLSVAGGTVGDLFARHELAAPMMVYTASPFIGPEICPLIGGFINEFTNWRWSFYVLMIWTGALLVAIIAFVPETYHPILLKHKAATLRKETSDPRWKSPLDQSTQTVHTRILESIYRPILLLALEPMCLNLCIFSAILLGILYLFFGAFQLIFSTVYDFTLWQRGCSFLGLLVDMVLAILTDPFWRWNYARLERNSTEEKYPPEWRLPPAIAGAPLVTIGLFIFAWTIYPSAHWMGAIIGSAVFGAGTILVYSGILTFLVDAYPSYAASAMAANSFARSSFAGVFPLFGVQMYNRLGYHWATSLLAFLTLGMVPFPYLFFRYGGRIRKKSRFAGGN</sequence>
<protein>
    <submittedName>
        <fullName evidence="8">MFS general substrate transporter</fullName>
    </submittedName>
</protein>
<dbReference type="PANTHER" id="PTHR23502:SF7">
    <property type="entry name" value="DRUG_PROTON ANTIPORTER YHK8-RELATED"/>
    <property type="match status" value="1"/>
</dbReference>
<organism evidence="8 9">
    <name type="scientific">Aspergillus sclerotiicarbonarius (strain CBS 121057 / IBT 28362)</name>
    <dbReference type="NCBI Taxonomy" id="1448318"/>
    <lineage>
        <taxon>Eukaryota</taxon>
        <taxon>Fungi</taxon>
        <taxon>Dikarya</taxon>
        <taxon>Ascomycota</taxon>
        <taxon>Pezizomycotina</taxon>
        <taxon>Eurotiomycetes</taxon>
        <taxon>Eurotiomycetidae</taxon>
        <taxon>Eurotiales</taxon>
        <taxon>Aspergillaceae</taxon>
        <taxon>Aspergillus</taxon>
        <taxon>Aspergillus subgen. Circumdati</taxon>
    </lineage>
</organism>
<accession>A0A319EPM7</accession>
<keyword evidence="9" id="KW-1185">Reference proteome</keyword>
<dbReference type="EMBL" id="KZ826315">
    <property type="protein sequence ID" value="PYI12327.1"/>
    <property type="molecule type" value="Genomic_DNA"/>
</dbReference>
<feature type="transmembrane region" description="Helical" evidence="6">
    <location>
        <begin position="339"/>
        <end position="361"/>
    </location>
</feature>
<dbReference type="FunFam" id="1.20.1250.20:FF:000082">
    <property type="entry name" value="MFS multidrug transporter, putative"/>
    <property type="match status" value="1"/>
</dbReference>
<evidence type="ECO:0000259" key="7">
    <source>
        <dbReference type="PROSITE" id="PS50850"/>
    </source>
</evidence>
<dbReference type="GO" id="GO:0005886">
    <property type="term" value="C:plasma membrane"/>
    <property type="evidence" value="ECO:0007669"/>
    <property type="project" value="UniProtKB-SubCell"/>
</dbReference>
<evidence type="ECO:0000256" key="4">
    <source>
        <dbReference type="ARBA" id="ARBA00022989"/>
    </source>
</evidence>
<feature type="domain" description="Major facilitator superfamily (MFS) profile" evidence="7">
    <location>
        <begin position="30"/>
        <end position="462"/>
    </location>
</feature>
<comment type="subcellular location">
    <subcellularLocation>
        <location evidence="1">Cell membrane</location>
        <topology evidence="1">Multi-pass membrane protein</topology>
    </subcellularLocation>
</comment>
<feature type="transmembrane region" description="Helical" evidence="6">
    <location>
        <begin position="155"/>
        <end position="176"/>
    </location>
</feature>
<evidence type="ECO:0000256" key="3">
    <source>
        <dbReference type="ARBA" id="ARBA00022692"/>
    </source>
</evidence>
<dbReference type="Proteomes" id="UP000248423">
    <property type="component" value="Unassembled WGS sequence"/>
</dbReference>
<dbReference type="STRING" id="1448318.A0A319EPM7"/>
<dbReference type="FunFam" id="1.20.1720.10:FF:000063">
    <property type="entry name" value="MFS multidrug transporter, putative (AFU_orthologue AFUA_2G05840)"/>
    <property type="match status" value="1"/>
</dbReference>
<dbReference type="AlphaFoldDB" id="A0A319EPM7"/>
<feature type="transmembrane region" description="Helical" evidence="6">
    <location>
        <begin position="96"/>
        <end position="115"/>
    </location>
</feature>
<proteinExistence type="inferred from homology"/>
<evidence type="ECO:0000256" key="2">
    <source>
        <dbReference type="ARBA" id="ARBA00008335"/>
    </source>
</evidence>
<keyword evidence="4 6" id="KW-1133">Transmembrane helix</keyword>
<dbReference type="SUPFAM" id="SSF103473">
    <property type="entry name" value="MFS general substrate transporter"/>
    <property type="match status" value="1"/>
</dbReference>
<gene>
    <name evidence="8" type="ORF">BO78DRAFT_434700</name>
</gene>
<dbReference type="InterPro" id="IPR036259">
    <property type="entry name" value="MFS_trans_sf"/>
</dbReference>
<name>A0A319EPM7_ASPSB</name>
<dbReference type="OrthoDB" id="3561359at2759"/>
<evidence type="ECO:0000256" key="1">
    <source>
        <dbReference type="ARBA" id="ARBA00004651"/>
    </source>
</evidence>
<dbReference type="InterPro" id="IPR011701">
    <property type="entry name" value="MFS"/>
</dbReference>
<evidence type="ECO:0000313" key="8">
    <source>
        <dbReference type="EMBL" id="PYI12327.1"/>
    </source>
</evidence>
<dbReference type="Pfam" id="PF07690">
    <property type="entry name" value="MFS_1"/>
    <property type="match status" value="1"/>
</dbReference>
<dbReference type="CDD" id="cd17323">
    <property type="entry name" value="MFS_Tpo1_MDR_like"/>
    <property type="match status" value="1"/>
</dbReference>
<dbReference type="PANTHER" id="PTHR23502">
    <property type="entry name" value="MAJOR FACILITATOR SUPERFAMILY"/>
    <property type="match status" value="1"/>
</dbReference>
<feature type="transmembrane region" description="Helical" evidence="6">
    <location>
        <begin position="28"/>
        <end position="48"/>
    </location>
</feature>
<dbReference type="GO" id="GO:0042908">
    <property type="term" value="P:xenobiotic transport"/>
    <property type="evidence" value="ECO:0007669"/>
    <property type="project" value="UniProtKB-ARBA"/>
</dbReference>
<feature type="transmembrane region" description="Helical" evidence="6">
    <location>
        <begin position="60"/>
        <end position="84"/>
    </location>
</feature>
<reference evidence="8 9" key="1">
    <citation type="submission" date="2018-02" db="EMBL/GenBank/DDBJ databases">
        <title>The genomes of Aspergillus section Nigri reveals drivers in fungal speciation.</title>
        <authorList>
            <consortium name="DOE Joint Genome Institute"/>
            <person name="Vesth T.C."/>
            <person name="Nybo J."/>
            <person name="Theobald S."/>
            <person name="Brandl J."/>
            <person name="Frisvad J.C."/>
            <person name="Nielsen K.F."/>
            <person name="Lyhne E.K."/>
            <person name="Kogle M.E."/>
            <person name="Kuo A."/>
            <person name="Riley R."/>
            <person name="Clum A."/>
            <person name="Nolan M."/>
            <person name="Lipzen A."/>
            <person name="Salamov A."/>
            <person name="Henrissat B."/>
            <person name="Wiebenga A."/>
            <person name="De vries R.P."/>
            <person name="Grigoriev I.V."/>
            <person name="Mortensen U.H."/>
            <person name="Andersen M.R."/>
            <person name="Baker S.E."/>
        </authorList>
    </citation>
    <scope>NUCLEOTIDE SEQUENCE [LARGE SCALE GENOMIC DNA]</scope>
    <source>
        <strain evidence="8 9">CBS 121057</strain>
    </source>
</reference>
<feature type="transmembrane region" description="Helical" evidence="6">
    <location>
        <begin position="294"/>
        <end position="318"/>
    </location>
</feature>
<keyword evidence="3 6" id="KW-0812">Transmembrane</keyword>
<keyword evidence="5 6" id="KW-0472">Membrane</keyword>
<dbReference type="InterPro" id="IPR005829">
    <property type="entry name" value="Sugar_transporter_CS"/>
</dbReference>
<dbReference type="GO" id="GO:0140115">
    <property type="term" value="P:export across plasma membrane"/>
    <property type="evidence" value="ECO:0007669"/>
    <property type="project" value="UniProtKB-ARBA"/>
</dbReference>
<evidence type="ECO:0000313" key="9">
    <source>
        <dbReference type="Proteomes" id="UP000248423"/>
    </source>
</evidence>
<feature type="transmembrane region" description="Helical" evidence="6">
    <location>
        <begin position="182"/>
        <end position="204"/>
    </location>
</feature>
<evidence type="ECO:0000256" key="5">
    <source>
        <dbReference type="ARBA" id="ARBA00023136"/>
    </source>
</evidence>
<dbReference type="VEuPathDB" id="FungiDB:BO78DRAFT_434700"/>
<feature type="transmembrane region" description="Helical" evidence="6">
    <location>
        <begin position="121"/>
        <end position="143"/>
    </location>
</feature>
<evidence type="ECO:0000256" key="6">
    <source>
        <dbReference type="SAM" id="Phobius"/>
    </source>
</evidence>
<comment type="similarity">
    <text evidence="2">Belongs to the major facilitator superfamily.</text>
</comment>
<feature type="transmembrane region" description="Helical" evidence="6">
    <location>
        <begin position="433"/>
        <end position="453"/>
    </location>
</feature>